<accession>A0ABW3M8K0</accession>
<reference evidence="4" key="1">
    <citation type="journal article" date="2019" name="Int. J. Syst. Evol. Microbiol.">
        <title>The Global Catalogue of Microorganisms (GCM) 10K type strain sequencing project: providing services to taxonomists for standard genome sequencing and annotation.</title>
        <authorList>
            <consortium name="The Broad Institute Genomics Platform"/>
            <consortium name="The Broad Institute Genome Sequencing Center for Infectious Disease"/>
            <person name="Wu L."/>
            <person name="Ma J."/>
        </authorList>
    </citation>
    <scope>NUCLEOTIDE SEQUENCE [LARGE SCALE GENOMIC DNA]</scope>
    <source>
        <strain evidence="4">JCM 31486</strain>
    </source>
</reference>
<dbReference type="EMBL" id="JBHTIS010000241">
    <property type="protein sequence ID" value="MFD1045235.1"/>
    <property type="molecule type" value="Genomic_DNA"/>
</dbReference>
<evidence type="ECO:0000313" key="4">
    <source>
        <dbReference type="Proteomes" id="UP001597045"/>
    </source>
</evidence>
<protein>
    <recommendedName>
        <fullName evidence="2">Oligopeptide transport permease C-like N-terminal domain-containing protein</fullName>
    </recommendedName>
</protein>
<dbReference type="Pfam" id="PF12911">
    <property type="entry name" value="OppC_N"/>
    <property type="match status" value="1"/>
</dbReference>
<evidence type="ECO:0000259" key="2">
    <source>
        <dbReference type="Pfam" id="PF12911"/>
    </source>
</evidence>
<dbReference type="InterPro" id="IPR025966">
    <property type="entry name" value="OppC_N"/>
</dbReference>
<evidence type="ECO:0000256" key="1">
    <source>
        <dbReference type="SAM" id="Phobius"/>
    </source>
</evidence>
<keyword evidence="1" id="KW-0812">Transmembrane</keyword>
<dbReference type="Proteomes" id="UP001597045">
    <property type="component" value="Unassembled WGS sequence"/>
</dbReference>
<keyword evidence="4" id="KW-1185">Reference proteome</keyword>
<feature type="transmembrane region" description="Helical" evidence="1">
    <location>
        <begin position="17"/>
        <end position="39"/>
    </location>
</feature>
<name>A0ABW3M8K0_9PSEU</name>
<keyword evidence="1" id="KW-0472">Membrane</keyword>
<proteinExistence type="predicted"/>
<sequence>MSGPNTRRVNRFVRNKLAIVGFVLLVLLLLFSYLGPLVYHTEQVLTNIRDVRLGPGVGGHPLGTDDLGYDLLGRLMLAGQ</sequence>
<gene>
    <name evidence="3" type="ORF">ACFQ1S_06335</name>
</gene>
<comment type="caution">
    <text evidence="3">The sequence shown here is derived from an EMBL/GenBank/DDBJ whole genome shotgun (WGS) entry which is preliminary data.</text>
</comment>
<keyword evidence="1" id="KW-1133">Transmembrane helix</keyword>
<organism evidence="3 4">
    <name type="scientific">Kibdelosporangium lantanae</name>
    <dbReference type="NCBI Taxonomy" id="1497396"/>
    <lineage>
        <taxon>Bacteria</taxon>
        <taxon>Bacillati</taxon>
        <taxon>Actinomycetota</taxon>
        <taxon>Actinomycetes</taxon>
        <taxon>Pseudonocardiales</taxon>
        <taxon>Pseudonocardiaceae</taxon>
        <taxon>Kibdelosporangium</taxon>
    </lineage>
</organism>
<feature type="domain" description="Oligopeptide transport permease C-like N-terminal" evidence="2">
    <location>
        <begin position="10"/>
        <end position="46"/>
    </location>
</feature>
<evidence type="ECO:0000313" key="3">
    <source>
        <dbReference type="EMBL" id="MFD1045235.1"/>
    </source>
</evidence>
<feature type="non-terminal residue" evidence="3">
    <location>
        <position position="80"/>
    </location>
</feature>